<sequence length="244" mass="27886">MLLMIYVERISSQAGRKTEQEAIHWLKDGTIIAVRDPDELYSTWLVKFFGSLKYDSFIRKVYRWGFRKSPPTAYGLPASFHVFSHPCFCRDQMDQLCEMKSTTAVKRRFAAKAAKAADPLKRSETIELKASQPADAKAQSNPIPLTADIQQQFYVAPPNYASILVHRLRSLQNEALLTESILLQLQNSVTSAQDLLRFQIRIHQPLQPAELVQLIRRQNAIISPQSPSTALEELLRQLRQNPPR</sequence>
<evidence type="ECO:0000256" key="3">
    <source>
        <dbReference type="ARBA" id="ARBA00023242"/>
    </source>
</evidence>
<dbReference type="OrthoDB" id="70209at2759"/>
<protein>
    <recommendedName>
        <fullName evidence="4">HSF-type DNA-binding domain-containing protein</fullName>
    </recommendedName>
</protein>
<proteinExistence type="predicted"/>
<dbReference type="Gene3D" id="1.10.10.10">
    <property type="entry name" value="Winged helix-like DNA-binding domain superfamily/Winged helix DNA-binding domain"/>
    <property type="match status" value="1"/>
</dbReference>
<dbReference type="GO" id="GO:0043565">
    <property type="term" value="F:sequence-specific DNA binding"/>
    <property type="evidence" value="ECO:0007669"/>
    <property type="project" value="InterPro"/>
</dbReference>
<keyword evidence="6" id="KW-1185">Reference proteome</keyword>
<dbReference type="InterPro" id="IPR036388">
    <property type="entry name" value="WH-like_DNA-bd_sf"/>
</dbReference>
<evidence type="ECO:0000313" key="6">
    <source>
        <dbReference type="Proteomes" id="UP000198406"/>
    </source>
</evidence>
<dbReference type="PANTHER" id="PTHR10015:SF206">
    <property type="entry name" value="HSF-TYPE DNA-BINDING DOMAIN-CONTAINING PROTEIN"/>
    <property type="match status" value="1"/>
</dbReference>
<dbReference type="GO" id="GO:0005634">
    <property type="term" value="C:nucleus"/>
    <property type="evidence" value="ECO:0007669"/>
    <property type="project" value="UniProtKB-SubCell"/>
</dbReference>
<keyword evidence="3" id="KW-0539">Nucleus</keyword>
<gene>
    <name evidence="5" type="ORF">FisN_9Lu101</name>
</gene>
<dbReference type="InterPro" id="IPR036390">
    <property type="entry name" value="WH_DNA-bd_sf"/>
</dbReference>
<dbReference type="InterPro" id="IPR000232">
    <property type="entry name" value="HSF_DNA-bd"/>
</dbReference>
<dbReference type="Pfam" id="PF00447">
    <property type="entry name" value="HSF_DNA-bind"/>
    <property type="match status" value="1"/>
</dbReference>
<reference evidence="5 6" key="1">
    <citation type="journal article" date="2015" name="Plant Cell">
        <title>Oil accumulation by the oleaginous diatom Fistulifera solaris as revealed by the genome and transcriptome.</title>
        <authorList>
            <person name="Tanaka T."/>
            <person name="Maeda Y."/>
            <person name="Veluchamy A."/>
            <person name="Tanaka M."/>
            <person name="Abida H."/>
            <person name="Marechal E."/>
            <person name="Bowler C."/>
            <person name="Muto M."/>
            <person name="Sunaga Y."/>
            <person name="Tanaka M."/>
            <person name="Yoshino T."/>
            <person name="Taniguchi T."/>
            <person name="Fukuda Y."/>
            <person name="Nemoto M."/>
            <person name="Matsumoto M."/>
            <person name="Wong P.S."/>
            <person name="Aburatani S."/>
            <person name="Fujibuchi W."/>
        </authorList>
    </citation>
    <scope>NUCLEOTIDE SEQUENCE [LARGE SCALE GENOMIC DNA]</scope>
    <source>
        <strain evidence="5 6">JPCC DA0580</strain>
    </source>
</reference>
<comment type="caution">
    <text evidence="5">The sequence shown here is derived from an EMBL/GenBank/DDBJ whole genome shotgun (WGS) entry which is preliminary data.</text>
</comment>
<organism evidence="5 6">
    <name type="scientific">Fistulifera solaris</name>
    <name type="common">Oleaginous diatom</name>
    <dbReference type="NCBI Taxonomy" id="1519565"/>
    <lineage>
        <taxon>Eukaryota</taxon>
        <taxon>Sar</taxon>
        <taxon>Stramenopiles</taxon>
        <taxon>Ochrophyta</taxon>
        <taxon>Bacillariophyta</taxon>
        <taxon>Bacillariophyceae</taxon>
        <taxon>Bacillariophycidae</taxon>
        <taxon>Naviculales</taxon>
        <taxon>Naviculaceae</taxon>
        <taxon>Fistulifera</taxon>
    </lineage>
</organism>
<comment type="subcellular location">
    <subcellularLocation>
        <location evidence="1">Nucleus</location>
    </subcellularLocation>
</comment>
<feature type="domain" description="HSF-type DNA-binding" evidence="4">
    <location>
        <begin position="17"/>
        <end position="101"/>
    </location>
</feature>
<dbReference type="PANTHER" id="PTHR10015">
    <property type="entry name" value="HEAT SHOCK TRANSCRIPTION FACTOR"/>
    <property type="match status" value="1"/>
</dbReference>
<dbReference type="Proteomes" id="UP000198406">
    <property type="component" value="Unassembled WGS sequence"/>
</dbReference>
<dbReference type="EMBL" id="BDSP01000252">
    <property type="protein sequence ID" value="GAX26821.1"/>
    <property type="molecule type" value="Genomic_DNA"/>
</dbReference>
<dbReference type="AlphaFoldDB" id="A0A1Z5KLB8"/>
<evidence type="ECO:0000256" key="1">
    <source>
        <dbReference type="ARBA" id="ARBA00004123"/>
    </source>
</evidence>
<name>A0A1Z5KLB8_FISSO</name>
<accession>A0A1Z5KLB8</accession>
<dbReference type="GO" id="GO:0003700">
    <property type="term" value="F:DNA-binding transcription factor activity"/>
    <property type="evidence" value="ECO:0007669"/>
    <property type="project" value="InterPro"/>
</dbReference>
<dbReference type="InParanoid" id="A0A1Z5KLB8"/>
<keyword evidence="2" id="KW-0238">DNA-binding</keyword>
<evidence type="ECO:0000313" key="5">
    <source>
        <dbReference type="EMBL" id="GAX26821.1"/>
    </source>
</evidence>
<dbReference type="SUPFAM" id="SSF46785">
    <property type="entry name" value="Winged helix' DNA-binding domain"/>
    <property type="match status" value="1"/>
</dbReference>
<evidence type="ECO:0000256" key="2">
    <source>
        <dbReference type="ARBA" id="ARBA00023125"/>
    </source>
</evidence>
<evidence type="ECO:0000259" key="4">
    <source>
        <dbReference type="Pfam" id="PF00447"/>
    </source>
</evidence>